<evidence type="ECO:0000313" key="2">
    <source>
        <dbReference type="EMBL" id="TDQ35235.1"/>
    </source>
</evidence>
<evidence type="ECO:0000259" key="1">
    <source>
        <dbReference type="Pfam" id="PF06114"/>
    </source>
</evidence>
<evidence type="ECO:0000313" key="3">
    <source>
        <dbReference type="Proteomes" id="UP000295632"/>
    </source>
</evidence>
<dbReference type="EMBL" id="SNYJ01000022">
    <property type="protein sequence ID" value="TDQ35235.1"/>
    <property type="molecule type" value="Genomic_DNA"/>
</dbReference>
<accession>A0A4R6TYE5</accession>
<feature type="domain" description="IrrE N-terminal-like" evidence="1">
    <location>
        <begin position="24"/>
        <end position="139"/>
    </location>
</feature>
<sequence>MWIKERVNLLINRYRTNNPFEIASEQKISVVKQDMHEEIMGFYKYIRRAQYIFVNSNLNCAEQTFTCAHELGHSQLHREINTPFLRHKTLYSVDKVEQEANMFAVELLMHDEELYKLGDTALTISDAATLYGVPREIAHLKKY</sequence>
<gene>
    <name evidence="2" type="ORF">EV213_12222</name>
</gene>
<dbReference type="InterPro" id="IPR052345">
    <property type="entry name" value="Rad_response_metalloprotease"/>
</dbReference>
<dbReference type="Gene3D" id="1.10.10.2910">
    <property type="match status" value="1"/>
</dbReference>
<organism evidence="2 3">
    <name type="scientific">Aureibacillus halotolerans</name>
    <dbReference type="NCBI Taxonomy" id="1508390"/>
    <lineage>
        <taxon>Bacteria</taxon>
        <taxon>Bacillati</taxon>
        <taxon>Bacillota</taxon>
        <taxon>Bacilli</taxon>
        <taxon>Bacillales</taxon>
        <taxon>Bacillaceae</taxon>
        <taxon>Aureibacillus</taxon>
    </lineage>
</organism>
<comment type="caution">
    <text evidence="2">The sequence shown here is derived from an EMBL/GenBank/DDBJ whole genome shotgun (WGS) entry which is preliminary data.</text>
</comment>
<dbReference type="Pfam" id="PF06114">
    <property type="entry name" value="Peptidase_M78"/>
    <property type="match status" value="1"/>
</dbReference>
<name>A0A4R6TYE5_9BACI</name>
<dbReference type="AlphaFoldDB" id="A0A4R6TYE5"/>
<reference evidence="2 3" key="1">
    <citation type="submission" date="2019-03" db="EMBL/GenBank/DDBJ databases">
        <title>Genomic Encyclopedia of Type Strains, Phase IV (KMG-IV): sequencing the most valuable type-strain genomes for metagenomic binning, comparative biology and taxonomic classification.</title>
        <authorList>
            <person name="Goeker M."/>
        </authorList>
    </citation>
    <scope>NUCLEOTIDE SEQUENCE [LARGE SCALE GENOMIC DNA]</scope>
    <source>
        <strain evidence="2 3">DSM 28697</strain>
    </source>
</reference>
<keyword evidence="3" id="KW-1185">Reference proteome</keyword>
<dbReference type="InterPro" id="IPR010359">
    <property type="entry name" value="IrrE_HExxH"/>
</dbReference>
<dbReference type="OrthoDB" id="9816277at2"/>
<proteinExistence type="predicted"/>
<dbReference type="PANTHER" id="PTHR43236">
    <property type="entry name" value="ANTITOXIN HIGA1"/>
    <property type="match status" value="1"/>
</dbReference>
<protein>
    <submittedName>
        <fullName evidence="2">Uncharacterized protein DUF955</fullName>
    </submittedName>
</protein>
<dbReference type="Proteomes" id="UP000295632">
    <property type="component" value="Unassembled WGS sequence"/>
</dbReference>
<dbReference type="PANTHER" id="PTHR43236:SF1">
    <property type="entry name" value="BLL7220 PROTEIN"/>
    <property type="match status" value="1"/>
</dbReference>
<dbReference type="RefSeq" id="WP_133581949.1">
    <property type="nucleotide sequence ID" value="NZ_SNYJ01000022.1"/>
</dbReference>